<evidence type="ECO:0000256" key="5">
    <source>
        <dbReference type="ARBA" id="ARBA00022833"/>
    </source>
</evidence>
<keyword evidence="5" id="KW-0862">Zinc</keyword>
<evidence type="ECO:0000256" key="1">
    <source>
        <dbReference type="ARBA" id="ARBA00004123"/>
    </source>
</evidence>
<dbReference type="SMART" id="SM00355">
    <property type="entry name" value="ZnF_C2H2"/>
    <property type="match status" value="5"/>
</dbReference>
<keyword evidence="2" id="KW-0479">Metal-binding</keyword>
<organism evidence="11">
    <name type="scientific">Rodentolepis nana</name>
    <name type="common">Dwarf tapeworm</name>
    <name type="synonym">Hymenolepis nana</name>
    <dbReference type="NCBI Taxonomy" id="102285"/>
    <lineage>
        <taxon>Eukaryota</taxon>
        <taxon>Metazoa</taxon>
        <taxon>Spiralia</taxon>
        <taxon>Lophotrochozoa</taxon>
        <taxon>Platyhelminthes</taxon>
        <taxon>Cestoda</taxon>
        <taxon>Eucestoda</taxon>
        <taxon>Cyclophyllidea</taxon>
        <taxon>Hymenolepididae</taxon>
        <taxon>Rodentolepis</taxon>
    </lineage>
</organism>
<dbReference type="PROSITE" id="PS50157">
    <property type="entry name" value="ZINC_FINGER_C2H2_2"/>
    <property type="match status" value="2"/>
</dbReference>
<accession>A0A0R3TMY1</accession>
<dbReference type="GO" id="GO:0008270">
    <property type="term" value="F:zinc ion binding"/>
    <property type="evidence" value="ECO:0007669"/>
    <property type="project" value="UniProtKB-KW"/>
</dbReference>
<dbReference type="SUPFAM" id="SSF57667">
    <property type="entry name" value="beta-beta-alpha zinc fingers"/>
    <property type="match status" value="2"/>
</dbReference>
<keyword evidence="6" id="KW-0805">Transcription regulation</keyword>
<keyword evidence="3" id="KW-0677">Repeat</keyword>
<keyword evidence="4 9" id="KW-0863">Zinc-finger</keyword>
<dbReference type="PANTHER" id="PTHR24388:SF54">
    <property type="entry name" value="PROTEIN ESCARGOT"/>
    <property type="match status" value="1"/>
</dbReference>
<dbReference type="InterPro" id="IPR013087">
    <property type="entry name" value="Znf_C2H2_type"/>
</dbReference>
<keyword evidence="8" id="KW-0539">Nucleus</keyword>
<dbReference type="GO" id="GO:0005634">
    <property type="term" value="C:nucleus"/>
    <property type="evidence" value="ECO:0007669"/>
    <property type="project" value="UniProtKB-SubCell"/>
</dbReference>
<evidence type="ECO:0000259" key="10">
    <source>
        <dbReference type="PROSITE" id="PS50157"/>
    </source>
</evidence>
<dbReference type="FunFam" id="3.30.160.60:FF:000099">
    <property type="entry name" value="Zinc finger protein 79"/>
    <property type="match status" value="1"/>
</dbReference>
<evidence type="ECO:0000256" key="7">
    <source>
        <dbReference type="ARBA" id="ARBA00023163"/>
    </source>
</evidence>
<name>A0A0R3TMY1_RODNA</name>
<proteinExistence type="predicted"/>
<dbReference type="InterPro" id="IPR050527">
    <property type="entry name" value="Snail/Krueppel_Znf"/>
</dbReference>
<evidence type="ECO:0000256" key="8">
    <source>
        <dbReference type="ARBA" id="ARBA00023242"/>
    </source>
</evidence>
<evidence type="ECO:0000256" key="3">
    <source>
        <dbReference type="ARBA" id="ARBA00022737"/>
    </source>
</evidence>
<dbReference type="PROSITE" id="PS00028">
    <property type="entry name" value="ZINC_FINGER_C2H2_1"/>
    <property type="match status" value="2"/>
</dbReference>
<evidence type="ECO:0000256" key="2">
    <source>
        <dbReference type="ARBA" id="ARBA00022723"/>
    </source>
</evidence>
<evidence type="ECO:0000256" key="4">
    <source>
        <dbReference type="ARBA" id="ARBA00022771"/>
    </source>
</evidence>
<feature type="domain" description="C2H2-type" evidence="10">
    <location>
        <begin position="135"/>
        <end position="162"/>
    </location>
</feature>
<sequence length="231" mass="26907">LTNSAINYFSCPICNFRSKDRNEIRIHFQAVHKHKMDSNTSLAKQLKAINRTSKEPAIYILFVFLAPLNNSNSIVDDNDLTKHDPLDEFVESIDKMITKTTNKEKRLPCDTCKETFSYKGYFVAHKCKRKGVKSFKCESCGKSYFTKSELNSHKRVHSDEKPYECKKCGNKFKRQSDLTHHMSTHSKKRPFECGECKQHLIYHMRSRHGVIGEPKMKYICIITSFSVLQRL</sequence>
<dbReference type="FunFam" id="3.30.160.60:FF:000706">
    <property type="entry name" value="Zinc finger protein"/>
    <property type="match status" value="1"/>
</dbReference>
<evidence type="ECO:0000256" key="6">
    <source>
        <dbReference type="ARBA" id="ARBA00023015"/>
    </source>
</evidence>
<dbReference type="Pfam" id="PF00096">
    <property type="entry name" value="zf-C2H2"/>
    <property type="match status" value="2"/>
</dbReference>
<comment type="subcellular location">
    <subcellularLocation>
        <location evidence="1">Nucleus</location>
    </subcellularLocation>
</comment>
<keyword evidence="7" id="KW-0804">Transcription</keyword>
<evidence type="ECO:0000313" key="11">
    <source>
        <dbReference type="WBParaSite" id="HNAJ_0000870601-mRNA-1"/>
    </source>
</evidence>
<dbReference type="Gene3D" id="3.30.160.60">
    <property type="entry name" value="Classic Zinc Finger"/>
    <property type="match status" value="2"/>
</dbReference>
<dbReference type="PANTHER" id="PTHR24388">
    <property type="entry name" value="ZINC FINGER PROTEIN"/>
    <property type="match status" value="1"/>
</dbReference>
<dbReference type="GO" id="GO:0000978">
    <property type="term" value="F:RNA polymerase II cis-regulatory region sequence-specific DNA binding"/>
    <property type="evidence" value="ECO:0007669"/>
    <property type="project" value="TreeGrafter"/>
</dbReference>
<dbReference type="GO" id="GO:0000981">
    <property type="term" value="F:DNA-binding transcription factor activity, RNA polymerase II-specific"/>
    <property type="evidence" value="ECO:0007669"/>
    <property type="project" value="TreeGrafter"/>
</dbReference>
<dbReference type="WBParaSite" id="HNAJ_0000870601-mRNA-1">
    <property type="protein sequence ID" value="HNAJ_0000870601-mRNA-1"/>
    <property type="gene ID" value="HNAJ_0000870601"/>
</dbReference>
<dbReference type="AlphaFoldDB" id="A0A0R3TMY1"/>
<reference evidence="11" key="1">
    <citation type="submission" date="2017-02" db="UniProtKB">
        <authorList>
            <consortium name="WormBaseParasite"/>
        </authorList>
    </citation>
    <scope>IDENTIFICATION</scope>
</reference>
<evidence type="ECO:0000256" key="9">
    <source>
        <dbReference type="PROSITE-ProRule" id="PRU00042"/>
    </source>
</evidence>
<dbReference type="InterPro" id="IPR036236">
    <property type="entry name" value="Znf_C2H2_sf"/>
</dbReference>
<protein>
    <submittedName>
        <fullName evidence="11">Zinc finger protein</fullName>
    </submittedName>
</protein>
<dbReference type="STRING" id="102285.A0A0R3TMY1"/>
<feature type="domain" description="C2H2-type" evidence="10">
    <location>
        <begin position="163"/>
        <end position="190"/>
    </location>
</feature>